<evidence type="ECO:0000259" key="3">
    <source>
        <dbReference type="PROSITE" id="PS51670"/>
    </source>
</evidence>
<dbReference type="SMART" id="SM00254">
    <property type="entry name" value="ShKT"/>
    <property type="match status" value="3"/>
</dbReference>
<evidence type="ECO:0000256" key="1">
    <source>
        <dbReference type="PROSITE-ProRule" id="PRU01005"/>
    </source>
</evidence>
<name>A0A0N4UQT9_DRAME</name>
<keyword evidence="6" id="KW-1185">Reference proteome</keyword>
<comment type="caution">
    <text evidence="1">Lacks conserved residue(s) required for the propagation of feature annotation.</text>
</comment>
<dbReference type="Proteomes" id="UP000274756">
    <property type="component" value="Unassembled WGS sequence"/>
</dbReference>
<sequence length="216" mass="23793">MYFIYLPLLFFISNVTAGNNPINVCNKAVEVPQPPGGVGVQPQAPPQMRTIQRPTVDPNLCLDLNPQENLARLAEQLCPRTCATCCKTRKFNCRNVGQCDNVTQEMCKMPALSKIALEMCPHTCGLCDKPGAGGECPDTIDGCENLRIFCHIDSIRIMCQRTCFSKDCLQNLTSAVSQSSGCTDARVNCALYRNLCNIGDYGTVMRRQCRQTCGHC</sequence>
<gene>
    <name evidence="4" type="ORF">DME_LOCUS10894</name>
</gene>
<organism evidence="5 7">
    <name type="scientific">Dracunculus medinensis</name>
    <name type="common">Guinea worm</name>
    <dbReference type="NCBI Taxonomy" id="318479"/>
    <lineage>
        <taxon>Eukaryota</taxon>
        <taxon>Metazoa</taxon>
        <taxon>Ecdysozoa</taxon>
        <taxon>Nematoda</taxon>
        <taxon>Chromadorea</taxon>
        <taxon>Rhabditida</taxon>
        <taxon>Spirurina</taxon>
        <taxon>Dracunculoidea</taxon>
        <taxon>Dracunculidae</taxon>
        <taxon>Dracunculus</taxon>
    </lineage>
</organism>
<dbReference type="Proteomes" id="UP000038040">
    <property type="component" value="Unplaced"/>
</dbReference>
<reference evidence="4 6" key="2">
    <citation type="submission" date="2018-11" db="EMBL/GenBank/DDBJ databases">
        <authorList>
            <consortium name="Pathogen Informatics"/>
        </authorList>
    </citation>
    <scope>NUCLEOTIDE SEQUENCE [LARGE SCALE GENOMIC DNA]</scope>
</reference>
<dbReference type="OrthoDB" id="5813795at2759"/>
<feature type="disulfide bond" evidence="1">
    <location>
        <begin position="182"/>
        <end position="216"/>
    </location>
</feature>
<evidence type="ECO:0000313" key="6">
    <source>
        <dbReference type="Proteomes" id="UP000274756"/>
    </source>
</evidence>
<dbReference type="STRING" id="318479.A0A0N4UQT9"/>
<evidence type="ECO:0000313" key="5">
    <source>
        <dbReference type="Proteomes" id="UP000038040"/>
    </source>
</evidence>
<proteinExistence type="predicted"/>
<dbReference type="EMBL" id="UYYG01001267">
    <property type="protein sequence ID" value="VDN60921.1"/>
    <property type="molecule type" value="Genomic_DNA"/>
</dbReference>
<dbReference type="WBParaSite" id="DME_0001039501-mRNA-1">
    <property type="protein sequence ID" value="DME_0001039501-mRNA-1"/>
    <property type="gene ID" value="DME_0001039501"/>
</dbReference>
<feature type="signal peptide" evidence="2">
    <location>
        <begin position="1"/>
        <end position="17"/>
    </location>
</feature>
<dbReference type="Pfam" id="PF01549">
    <property type="entry name" value="ShK"/>
    <property type="match status" value="3"/>
</dbReference>
<evidence type="ECO:0000256" key="2">
    <source>
        <dbReference type="SAM" id="SignalP"/>
    </source>
</evidence>
<protein>
    <submittedName>
        <fullName evidence="7">ShKT domain-containing protein</fullName>
    </submittedName>
</protein>
<reference evidence="7" key="1">
    <citation type="submission" date="2017-02" db="UniProtKB">
        <authorList>
            <consortium name="WormBaseParasite"/>
        </authorList>
    </citation>
    <scope>IDENTIFICATION</scope>
</reference>
<keyword evidence="2" id="KW-0732">Signal</keyword>
<dbReference type="PROSITE" id="PS51670">
    <property type="entry name" value="SHKT"/>
    <property type="match status" value="1"/>
</dbReference>
<feature type="chain" id="PRO_5033230023" evidence="2">
    <location>
        <begin position="18"/>
        <end position="216"/>
    </location>
</feature>
<dbReference type="Gene3D" id="1.10.10.1940">
    <property type="match status" value="1"/>
</dbReference>
<evidence type="ECO:0000313" key="4">
    <source>
        <dbReference type="EMBL" id="VDN60921.1"/>
    </source>
</evidence>
<dbReference type="PANTHER" id="PTHR21724:SF109">
    <property type="entry name" value="SHKT DOMAIN-CONTAINING PROTEIN"/>
    <property type="match status" value="1"/>
</dbReference>
<accession>A0A0N4UQT9</accession>
<dbReference type="InterPro" id="IPR003582">
    <property type="entry name" value="ShKT_dom"/>
</dbReference>
<keyword evidence="1" id="KW-1015">Disulfide bond</keyword>
<evidence type="ECO:0000313" key="7">
    <source>
        <dbReference type="WBParaSite" id="DME_0001039501-mRNA-1"/>
    </source>
</evidence>
<feature type="domain" description="ShKT" evidence="3">
    <location>
        <begin position="182"/>
        <end position="216"/>
    </location>
</feature>
<dbReference type="PANTHER" id="PTHR21724">
    <property type="entry name" value="SHKT DOMAIN-CONTAINING PROTEIN"/>
    <property type="match status" value="1"/>
</dbReference>
<dbReference type="AlphaFoldDB" id="A0A0N4UQT9"/>